<protein>
    <submittedName>
        <fullName evidence="4">Heavy metal transporter</fullName>
    </submittedName>
</protein>
<accession>A0A7I8DR13</accession>
<dbReference type="InterPro" id="IPR036163">
    <property type="entry name" value="HMA_dom_sf"/>
</dbReference>
<dbReference type="GO" id="GO:0019829">
    <property type="term" value="F:ATPase-coupled monoatomic cation transmembrane transporter activity"/>
    <property type="evidence" value="ECO:0007669"/>
    <property type="project" value="InterPro"/>
</dbReference>
<dbReference type="InterPro" id="IPR017969">
    <property type="entry name" value="Heavy-metal-associated_CS"/>
</dbReference>
<dbReference type="InterPro" id="IPR006121">
    <property type="entry name" value="HMA_dom"/>
</dbReference>
<keyword evidence="5" id="KW-1185">Reference proteome</keyword>
<dbReference type="Gene3D" id="3.30.70.100">
    <property type="match status" value="1"/>
</dbReference>
<dbReference type="EMBL" id="AP023368">
    <property type="protein sequence ID" value="BCJ99555.1"/>
    <property type="molecule type" value="Genomic_DNA"/>
</dbReference>
<evidence type="ECO:0000256" key="1">
    <source>
        <dbReference type="ARBA" id="ARBA00022723"/>
    </source>
</evidence>
<keyword evidence="2" id="KW-1278">Translocase</keyword>
<organism evidence="4 5">
    <name type="scientific">Anaerocolumna chitinilytica</name>
    <dbReference type="NCBI Taxonomy" id="1727145"/>
    <lineage>
        <taxon>Bacteria</taxon>
        <taxon>Bacillati</taxon>
        <taxon>Bacillota</taxon>
        <taxon>Clostridia</taxon>
        <taxon>Lachnospirales</taxon>
        <taxon>Lachnospiraceae</taxon>
        <taxon>Anaerocolumna</taxon>
    </lineage>
</organism>
<dbReference type="GO" id="GO:0016020">
    <property type="term" value="C:membrane"/>
    <property type="evidence" value="ECO:0007669"/>
    <property type="project" value="InterPro"/>
</dbReference>
<dbReference type="SUPFAM" id="SSF55008">
    <property type="entry name" value="HMA, heavy metal-associated domain"/>
    <property type="match status" value="1"/>
</dbReference>
<gene>
    <name evidence="4" type="ORF">bsdcttw_25960</name>
</gene>
<dbReference type="CDD" id="cd00371">
    <property type="entry name" value="HMA"/>
    <property type="match status" value="1"/>
</dbReference>
<dbReference type="InterPro" id="IPR027256">
    <property type="entry name" value="P-typ_ATPase_IB"/>
</dbReference>
<dbReference type="KEGG" id="acht:bsdcttw_25960"/>
<dbReference type="AlphaFoldDB" id="A0A7I8DR13"/>
<proteinExistence type="predicted"/>
<dbReference type="PRINTS" id="PR00941">
    <property type="entry name" value="CDATPASE"/>
</dbReference>
<dbReference type="GO" id="GO:0046872">
    <property type="term" value="F:metal ion binding"/>
    <property type="evidence" value="ECO:0007669"/>
    <property type="project" value="UniProtKB-KW"/>
</dbReference>
<evidence type="ECO:0000313" key="5">
    <source>
        <dbReference type="Proteomes" id="UP000515703"/>
    </source>
</evidence>
<dbReference type="PROSITE" id="PS50846">
    <property type="entry name" value="HMA_2"/>
    <property type="match status" value="1"/>
</dbReference>
<feature type="domain" description="HMA" evidence="3">
    <location>
        <begin position="1"/>
        <end position="69"/>
    </location>
</feature>
<evidence type="ECO:0000259" key="3">
    <source>
        <dbReference type="PROSITE" id="PS50846"/>
    </source>
</evidence>
<dbReference type="Pfam" id="PF00403">
    <property type="entry name" value="HMA"/>
    <property type="match status" value="1"/>
</dbReference>
<evidence type="ECO:0000256" key="2">
    <source>
        <dbReference type="ARBA" id="ARBA00022967"/>
    </source>
</evidence>
<reference evidence="4 5" key="1">
    <citation type="submission" date="2020-08" db="EMBL/GenBank/DDBJ databases">
        <title>Draft genome sequencing of an Anaerocolumna strain isolated from anoxic soil subjected to BSD treatment.</title>
        <authorList>
            <person name="Uek A."/>
            <person name="Tonouchi A."/>
        </authorList>
    </citation>
    <scope>NUCLEOTIDE SEQUENCE [LARGE SCALE GENOMIC DNA]</scope>
    <source>
        <strain evidence="4 5">CTTW</strain>
    </source>
</reference>
<reference evidence="4 5" key="2">
    <citation type="submission" date="2020-08" db="EMBL/GenBank/DDBJ databases">
        <authorList>
            <person name="Ueki A."/>
            <person name="Tonouchi A."/>
        </authorList>
    </citation>
    <scope>NUCLEOTIDE SEQUENCE [LARGE SCALE GENOMIC DNA]</scope>
    <source>
        <strain evidence="4 5">CTTW</strain>
    </source>
</reference>
<keyword evidence="1" id="KW-0479">Metal-binding</keyword>
<sequence length="73" mass="8034">MKKTFRLEGLDCANCAAKIETAVGKLEGVKEATVNFMTTKMVIEAEDEKMTEIIAEAEKLVKKIEPGTVMKKA</sequence>
<dbReference type="PROSITE" id="PS01047">
    <property type="entry name" value="HMA_1"/>
    <property type="match status" value="1"/>
</dbReference>
<dbReference type="RefSeq" id="WP_185255315.1">
    <property type="nucleotide sequence ID" value="NZ_AP023368.1"/>
</dbReference>
<evidence type="ECO:0000313" key="4">
    <source>
        <dbReference type="EMBL" id="BCJ99555.1"/>
    </source>
</evidence>
<name>A0A7I8DR13_9FIRM</name>
<dbReference type="Proteomes" id="UP000515703">
    <property type="component" value="Chromosome"/>
</dbReference>